<name>A0A0L8FKA1_OCTBM</name>
<dbReference type="InterPro" id="IPR002110">
    <property type="entry name" value="Ankyrin_rpt"/>
</dbReference>
<dbReference type="AlphaFoldDB" id="A0A0L8FKA1"/>
<protein>
    <submittedName>
        <fullName evidence="4">Uncharacterized protein</fullName>
    </submittedName>
</protein>
<feature type="repeat" description="ANK" evidence="3">
    <location>
        <begin position="69"/>
        <end position="101"/>
    </location>
</feature>
<reference evidence="4" key="1">
    <citation type="submission" date="2015-07" db="EMBL/GenBank/DDBJ databases">
        <title>MeaNS - Measles Nucleotide Surveillance Program.</title>
        <authorList>
            <person name="Tran T."/>
            <person name="Druce J."/>
        </authorList>
    </citation>
    <scope>NUCLEOTIDE SEQUENCE</scope>
    <source>
        <strain evidence="4">UCB-OBI-ISO-001</strain>
        <tissue evidence="4">Gonad</tissue>
    </source>
</reference>
<evidence type="ECO:0000256" key="3">
    <source>
        <dbReference type="PROSITE-ProRule" id="PRU00023"/>
    </source>
</evidence>
<dbReference type="EMBL" id="KQ429885">
    <property type="protein sequence ID" value="KOF64991.1"/>
    <property type="molecule type" value="Genomic_DNA"/>
</dbReference>
<keyword evidence="1" id="KW-0677">Repeat</keyword>
<sequence>MGVYEEIMNKIINGDFQEVKRGIEIRPVNINQTNSLGQTFLMAACERGRTDIINFLIDTGADLEMRDAYDNTVLHYAVKVRQIQALEVLISRGSNVNRKNMYGLTPLNFAAYMRDEWSDGVATLLQTKGKNIIEVNQRNNEGFTPLHHACTHGHKDTVHLLLNHIGIDVNASDRDGNTPLHLAVLR</sequence>
<dbReference type="SMART" id="SM00248">
    <property type="entry name" value="ANK"/>
    <property type="match status" value="3"/>
</dbReference>
<feature type="repeat" description="ANK" evidence="3">
    <location>
        <begin position="36"/>
        <end position="68"/>
    </location>
</feature>
<dbReference type="PANTHER" id="PTHR24171:SF9">
    <property type="entry name" value="ANKYRIN REPEAT DOMAIN-CONTAINING PROTEIN 39"/>
    <property type="match status" value="1"/>
</dbReference>
<dbReference type="Pfam" id="PF12796">
    <property type="entry name" value="Ank_2"/>
    <property type="match status" value="2"/>
</dbReference>
<evidence type="ECO:0000313" key="4">
    <source>
        <dbReference type="EMBL" id="KOF64991.1"/>
    </source>
</evidence>
<organism evidence="4">
    <name type="scientific">Octopus bimaculoides</name>
    <name type="common">California two-spotted octopus</name>
    <dbReference type="NCBI Taxonomy" id="37653"/>
    <lineage>
        <taxon>Eukaryota</taxon>
        <taxon>Metazoa</taxon>
        <taxon>Spiralia</taxon>
        <taxon>Lophotrochozoa</taxon>
        <taxon>Mollusca</taxon>
        <taxon>Cephalopoda</taxon>
        <taxon>Coleoidea</taxon>
        <taxon>Octopodiformes</taxon>
        <taxon>Octopoda</taxon>
        <taxon>Incirrata</taxon>
        <taxon>Octopodidae</taxon>
        <taxon>Octopus</taxon>
    </lineage>
</organism>
<dbReference type="SUPFAM" id="SSF48403">
    <property type="entry name" value="Ankyrin repeat"/>
    <property type="match status" value="1"/>
</dbReference>
<feature type="repeat" description="ANK" evidence="3">
    <location>
        <begin position="141"/>
        <end position="174"/>
    </location>
</feature>
<dbReference type="STRING" id="37653.A0A0L8FKA1"/>
<dbReference type="Gene3D" id="1.25.40.20">
    <property type="entry name" value="Ankyrin repeat-containing domain"/>
    <property type="match status" value="1"/>
</dbReference>
<accession>A0A0L8FKA1</accession>
<dbReference type="PROSITE" id="PS50297">
    <property type="entry name" value="ANK_REP_REGION"/>
    <property type="match status" value="3"/>
</dbReference>
<gene>
    <name evidence="4" type="ORF">OCBIM_22016457mg</name>
</gene>
<evidence type="ECO:0000256" key="2">
    <source>
        <dbReference type="ARBA" id="ARBA00023043"/>
    </source>
</evidence>
<dbReference type="InterPro" id="IPR036770">
    <property type="entry name" value="Ankyrin_rpt-contain_sf"/>
</dbReference>
<dbReference type="OMA" id="SINANHC"/>
<dbReference type="PANTHER" id="PTHR24171">
    <property type="entry name" value="ANKYRIN REPEAT DOMAIN-CONTAINING PROTEIN 39-RELATED"/>
    <property type="match status" value="1"/>
</dbReference>
<proteinExistence type="predicted"/>
<evidence type="ECO:0000256" key="1">
    <source>
        <dbReference type="ARBA" id="ARBA00022737"/>
    </source>
</evidence>
<keyword evidence="2 3" id="KW-0040">ANK repeat</keyword>
<dbReference type="PROSITE" id="PS50088">
    <property type="entry name" value="ANK_REPEAT"/>
    <property type="match status" value="3"/>
</dbReference>
<dbReference type="KEGG" id="obi:106882796"/>
<dbReference type="OrthoDB" id="6159699at2759"/>